<dbReference type="CDD" id="cd01890">
    <property type="entry name" value="LepA"/>
    <property type="match status" value="1"/>
</dbReference>
<dbReference type="Gene3D" id="3.40.50.300">
    <property type="entry name" value="P-loop containing nucleotide triphosphate hydrolases"/>
    <property type="match status" value="1"/>
</dbReference>
<dbReference type="GO" id="GO:0005743">
    <property type="term" value="C:mitochondrial inner membrane"/>
    <property type="evidence" value="ECO:0007669"/>
    <property type="project" value="UniProtKB-SubCell"/>
</dbReference>
<organism evidence="10 11">
    <name type="scientific">Aquatica leii</name>
    <dbReference type="NCBI Taxonomy" id="1421715"/>
    <lineage>
        <taxon>Eukaryota</taxon>
        <taxon>Metazoa</taxon>
        <taxon>Ecdysozoa</taxon>
        <taxon>Arthropoda</taxon>
        <taxon>Hexapoda</taxon>
        <taxon>Insecta</taxon>
        <taxon>Pterygota</taxon>
        <taxon>Neoptera</taxon>
        <taxon>Endopterygota</taxon>
        <taxon>Coleoptera</taxon>
        <taxon>Polyphaga</taxon>
        <taxon>Elateriformia</taxon>
        <taxon>Elateroidea</taxon>
        <taxon>Lampyridae</taxon>
        <taxon>Luciolinae</taxon>
        <taxon>Aquatica</taxon>
    </lineage>
</organism>
<comment type="similarity">
    <text evidence="8">Belongs to the GTP-binding elongation factor family. LepA subfamily.</text>
</comment>
<dbReference type="AlphaFoldDB" id="A0AAN7SE12"/>
<keyword evidence="3 8" id="KW-0999">Mitochondrion inner membrane</keyword>
<evidence type="ECO:0000256" key="3">
    <source>
        <dbReference type="ARBA" id="ARBA00022792"/>
    </source>
</evidence>
<dbReference type="EC" id="3.6.5.n1" evidence="8"/>
<feature type="binding site" evidence="8">
    <location>
        <begin position="66"/>
        <end position="73"/>
    </location>
    <ligand>
        <name>GTP</name>
        <dbReference type="ChEBI" id="CHEBI:37565"/>
    </ligand>
</feature>
<dbReference type="GO" id="GO:0097177">
    <property type="term" value="F:mitochondrial ribosome binding"/>
    <property type="evidence" value="ECO:0007669"/>
    <property type="project" value="TreeGrafter"/>
</dbReference>
<evidence type="ECO:0000313" key="10">
    <source>
        <dbReference type="EMBL" id="KAK4887221.1"/>
    </source>
</evidence>
<feature type="binding site" evidence="8">
    <location>
        <begin position="131"/>
        <end position="135"/>
    </location>
    <ligand>
        <name>GTP</name>
        <dbReference type="ChEBI" id="CHEBI:37565"/>
    </ligand>
</feature>
<dbReference type="EMBL" id="JARPUR010000001">
    <property type="protein sequence ID" value="KAK4887221.1"/>
    <property type="molecule type" value="Genomic_DNA"/>
</dbReference>
<dbReference type="Pfam" id="PF00679">
    <property type="entry name" value="EFG_C"/>
    <property type="match status" value="1"/>
</dbReference>
<dbReference type="Pfam" id="PF00009">
    <property type="entry name" value="GTP_EFTU"/>
    <property type="match status" value="1"/>
</dbReference>
<dbReference type="GO" id="GO:0006412">
    <property type="term" value="P:translation"/>
    <property type="evidence" value="ECO:0007669"/>
    <property type="project" value="UniProtKB-KW"/>
</dbReference>
<dbReference type="Gene3D" id="3.30.70.240">
    <property type="match status" value="1"/>
</dbReference>
<dbReference type="CDD" id="cd03699">
    <property type="entry name" value="EF4_II"/>
    <property type="match status" value="1"/>
</dbReference>
<keyword evidence="2 8" id="KW-0547">Nucleotide-binding</keyword>
<dbReference type="InterPro" id="IPR035647">
    <property type="entry name" value="EFG_III/V"/>
</dbReference>
<dbReference type="InterPro" id="IPR000640">
    <property type="entry name" value="EFG_V-like"/>
</dbReference>
<dbReference type="FunFam" id="3.40.50.300:FF:000078">
    <property type="entry name" value="Elongation factor 4"/>
    <property type="match status" value="1"/>
</dbReference>
<keyword evidence="7 8" id="KW-0472">Membrane</keyword>
<dbReference type="GO" id="GO:0005525">
    <property type="term" value="F:GTP binding"/>
    <property type="evidence" value="ECO:0007669"/>
    <property type="project" value="UniProtKB-UniRule"/>
</dbReference>
<dbReference type="Gene3D" id="2.40.30.10">
    <property type="entry name" value="Translation factors"/>
    <property type="match status" value="1"/>
</dbReference>
<dbReference type="PANTHER" id="PTHR43512:SF7">
    <property type="entry name" value="TRANSLATION FACTOR GUF1, MITOCHONDRIAL"/>
    <property type="match status" value="1"/>
</dbReference>
<comment type="similarity">
    <text evidence="1">Belongs to the TRAFAC class translation factor GTPase superfamily. Classic translation factor GTPase family. LepA subfamily.</text>
</comment>
<feature type="binding site" evidence="8">
    <location>
        <begin position="185"/>
        <end position="188"/>
    </location>
    <ligand>
        <name>GTP</name>
        <dbReference type="ChEBI" id="CHEBI:37565"/>
    </ligand>
</feature>
<evidence type="ECO:0000256" key="5">
    <source>
        <dbReference type="ARBA" id="ARBA00023128"/>
    </source>
</evidence>
<dbReference type="InterPro" id="IPR038363">
    <property type="entry name" value="LepA_C_sf"/>
</dbReference>
<dbReference type="InterPro" id="IPR027417">
    <property type="entry name" value="P-loop_NTPase"/>
</dbReference>
<evidence type="ECO:0000256" key="6">
    <source>
        <dbReference type="ARBA" id="ARBA00023134"/>
    </source>
</evidence>
<evidence type="ECO:0000259" key="9">
    <source>
        <dbReference type="PROSITE" id="PS51722"/>
    </source>
</evidence>
<evidence type="ECO:0000256" key="8">
    <source>
        <dbReference type="HAMAP-Rule" id="MF_03137"/>
    </source>
</evidence>
<dbReference type="Gene3D" id="3.30.70.870">
    <property type="entry name" value="Elongation Factor G (Translational Gtpase), domain 3"/>
    <property type="match status" value="1"/>
</dbReference>
<comment type="catalytic activity">
    <reaction evidence="8">
        <text>GTP + H2O = GDP + phosphate + H(+)</text>
        <dbReference type="Rhea" id="RHEA:19669"/>
        <dbReference type="ChEBI" id="CHEBI:15377"/>
        <dbReference type="ChEBI" id="CHEBI:15378"/>
        <dbReference type="ChEBI" id="CHEBI:37565"/>
        <dbReference type="ChEBI" id="CHEBI:43474"/>
        <dbReference type="ChEBI" id="CHEBI:58189"/>
        <dbReference type="EC" id="3.6.5.n1"/>
    </reaction>
</comment>
<dbReference type="SUPFAM" id="SSF50447">
    <property type="entry name" value="Translation proteins"/>
    <property type="match status" value="1"/>
</dbReference>
<dbReference type="InterPro" id="IPR005225">
    <property type="entry name" value="Small_GTP-bd"/>
</dbReference>
<dbReference type="InterPro" id="IPR013842">
    <property type="entry name" value="LepA_CTD"/>
</dbReference>
<dbReference type="PROSITE" id="PS51722">
    <property type="entry name" value="G_TR_2"/>
    <property type="match status" value="1"/>
</dbReference>
<feature type="domain" description="Tr-type G" evidence="9">
    <location>
        <begin position="57"/>
        <end position="238"/>
    </location>
</feature>
<dbReference type="InterPro" id="IPR006297">
    <property type="entry name" value="EF-4"/>
</dbReference>
<evidence type="ECO:0000256" key="2">
    <source>
        <dbReference type="ARBA" id="ARBA00022741"/>
    </source>
</evidence>
<protein>
    <recommendedName>
        <fullName evidence="8">Translation factor GUF1 homolog, mitochondrial</fullName>
        <ecNumber evidence="8">3.6.5.n1</ecNumber>
    </recommendedName>
    <alternativeName>
        <fullName evidence="8">Elongation factor 4 homolog</fullName>
        <shortName evidence="8">EF-4</shortName>
    </alternativeName>
    <alternativeName>
        <fullName evidence="8">GTPase GUF1 homolog</fullName>
    </alternativeName>
    <alternativeName>
        <fullName evidence="8">Ribosomal back-translocase</fullName>
    </alternativeName>
</protein>
<dbReference type="Gene3D" id="3.30.70.2570">
    <property type="entry name" value="Elongation factor 4, C-terminal domain"/>
    <property type="match status" value="1"/>
</dbReference>
<dbReference type="FunFam" id="3.30.70.240:FF:000007">
    <property type="entry name" value="Translation factor GUF1, mitochondrial"/>
    <property type="match status" value="1"/>
</dbReference>
<dbReference type="GO" id="GO:0005759">
    <property type="term" value="C:mitochondrial matrix"/>
    <property type="evidence" value="ECO:0007669"/>
    <property type="project" value="UniProtKB-UniRule"/>
</dbReference>
<dbReference type="HAMAP" id="MF_00071">
    <property type="entry name" value="LepA"/>
    <property type="match status" value="1"/>
</dbReference>
<dbReference type="CDD" id="cd03709">
    <property type="entry name" value="lepA_C"/>
    <property type="match status" value="1"/>
</dbReference>
<dbReference type="NCBIfam" id="TIGR00231">
    <property type="entry name" value="small_GTP"/>
    <property type="match status" value="1"/>
</dbReference>
<dbReference type="PANTHER" id="PTHR43512">
    <property type="entry name" value="TRANSLATION FACTOR GUF1-RELATED"/>
    <property type="match status" value="1"/>
</dbReference>
<evidence type="ECO:0000256" key="7">
    <source>
        <dbReference type="ARBA" id="ARBA00023136"/>
    </source>
</evidence>
<keyword evidence="5 8" id="KW-0496">Mitochondrion</keyword>
<dbReference type="GO" id="GO:0003924">
    <property type="term" value="F:GTPase activity"/>
    <property type="evidence" value="ECO:0007669"/>
    <property type="project" value="UniProtKB-UniRule"/>
</dbReference>
<comment type="function">
    <text evidence="8">Promotes mitochondrial protein synthesis. May act as a fidelity factor of the translation reaction, by catalyzing a one-codon backward translocation of tRNAs on improperly translocated ribosomes. Binds to mitochondrial ribosomes in a GTP-dependent manner.</text>
</comment>
<proteinExistence type="inferred from homology"/>
<evidence type="ECO:0000313" key="11">
    <source>
        <dbReference type="Proteomes" id="UP001353858"/>
    </source>
</evidence>
<dbReference type="SUPFAM" id="SSF52540">
    <property type="entry name" value="P-loop containing nucleoside triphosphate hydrolases"/>
    <property type="match status" value="1"/>
</dbReference>
<dbReference type="CDD" id="cd16260">
    <property type="entry name" value="EF4_III"/>
    <property type="match status" value="1"/>
</dbReference>
<dbReference type="FunFam" id="3.30.70.2570:FF:000001">
    <property type="entry name" value="Translation factor GUF1, mitochondrial"/>
    <property type="match status" value="1"/>
</dbReference>
<dbReference type="InterPro" id="IPR009000">
    <property type="entry name" value="Transl_B-barrel_sf"/>
</dbReference>
<dbReference type="InterPro" id="IPR000795">
    <property type="entry name" value="T_Tr_GTP-bd_dom"/>
</dbReference>
<dbReference type="Pfam" id="PF06421">
    <property type="entry name" value="LepA_C"/>
    <property type="match status" value="1"/>
</dbReference>
<sequence length="655" mass="73476">MIFLRNYLNINCLKQLSKYNQKKCLVNIQVLANLFKKQYSTNDSNQTRSIYSDIPIERIRNFSIIAHVDHGKSTLADRLLETTGAIKTNSENKQVLDKLQVERERGITVKAQSASLLYNYGGEEYLLNLIDTPGHVDFSNEVSRSLSACQGVILLVDANDGVQAQTVANFYLAFGKDLIIIPVLNKIDLKNADPDRVSKQLETLFDIDPTTVLKISAKLGLGINEVLQAIVTRLPPPPADRNLPFKALLFDSWYDRYRGVLSLIYIQDGQINVGDNISYHHTKKNYEVKTLSILRPQEESLSNLVAGQIGLVCCNMRSSSEAHIGDTLYRTGISVTPFSSFKPVRPMVFAGIYPLDQSQHINLRSAIEKLALNDSAVTISVETSPALGQGWRLGFLGLLHLEVFTQRLQQEYDAESILTAPSVTYKMKLKETKQTLKSGTELYVSNPVHFPDPLLVEEYYEPMVLGTIITPDRYLGAVMSLCLEKRGVQKSGTNIDNERVMLQFDLPLSEIVIDFHDTLKTISSGYASFDYEPIGFISTYLVKLEILLNGVAVDELSSIVHSSRAEIIARRMVARLKDIIPRQMIQIAIQAKVNGKILARETLKAYRKDVTAKLYGGDITRRMKLLAQQAAGKKRMKTVANISLPRETFIDVLRK</sequence>
<evidence type="ECO:0000256" key="4">
    <source>
        <dbReference type="ARBA" id="ARBA00022801"/>
    </source>
</evidence>
<dbReference type="FunFam" id="3.30.70.870:FF:000004">
    <property type="entry name" value="Translation factor GUF1, mitochondrial"/>
    <property type="match status" value="1"/>
</dbReference>
<dbReference type="FunFam" id="2.40.30.10:FF:000015">
    <property type="entry name" value="Translation factor GUF1, mitochondrial"/>
    <property type="match status" value="1"/>
</dbReference>
<dbReference type="PROSITE" id="PS00301">
    <property type="entry name" value="G_TR_1"/>
    <property type="match status" value="1"/>
</dbReference>
<keyword evidence="8" id="KW-0648">Protein biosynthesis</keyword>
<name>A0AAN7SE12_9COLE</name>
<reference evidence="11" key="1">
    <citation type="submission" date="2023-01" db="EMBL/GenBank/DDBJ databases">
        <title>Key to firefly adult light organ development and bioluminescence: homeobox transcription factors regulate luciferase expression and transportation to peroxisome.</title>
        <authorList>
            <person name="Fu X."/>
        </authorList>
    </citation>
    <scope>NUCLEOTIDE SEQUENCE [LARGE SCALE GENOMIC DNA]</scope>
</reference>
<keyword evidence="11" id="KW-1185">Reference proteome</keyword>
<comment type="subcellular location">
    <subcellularLocation>
        <location evidence="8">Mitochondrion inner membrane</location>
        <topology evidence="8">Peripheral membrane protein</topology>
        <orientation evidence="8">Matrix side</orientation>
    </subcellularLocation>
</comment>
<comment type="caution">
    <text evidence="10">The sequence shown here is derived from an EMBL/GenBank/DDBJ whole genome shotgun (WGS) entry which is preliminary data.</text>
</comment>
<keyword evidence="6 8" id="KW-0342">GTP-binding</keyword>
<evidence type="ECO:0000256" key="1">
    <source>
        <dbReference type="ARBA" id="ARBA00005454"/>
    </source>
</evidence>
<dbReference type="InterPro" id="IPR035654">
    <property type="entry name" value="LepA_IV"/>
</dbReference>
<accession>A0AAN7SE12</accession>
<dbReference type="PRINTS" id="PR00315">
    <property type="entry name" value="ELONGATNFCT"/>
</dbReference>
<dbReference type="SUPFAM" id="SSF54980">
    <property type="entry name" value="EF-G C-terminal domain-like"/>
    <property type="match status" value="2"/>
</dbReference>
<dbReference type="NCBIfam" id="TIGR01393">
    <property type="entry name" value="lepA"/>
    <property type="match status" value="1"/>
</dbReference>
<dbReference type="InterPro" id="IPR031157">
    <property type="entry name" value="G_TR_CS"/>
</dbReference>
<keyword evidence="4 8" id="KW-0378">Hydrolase</keyword>
<dbReference type="GO" id="GO:0045727">
    <property type="term" value="P:positive regulation of translation"/>
    <property type="evidence" value="ECO:0007669"/>
    <property type="project" value="UniProtKB-UniRule"/>
</dbReference>
<dbReference type="Proteomes" id="UP001353858">
    <property type="component" value="Unassembled WGS sequence"/>
</dbReference>
<gene>
    <name evidence="10" type="ORF">RN001_003492</name>
</gene>